<dbReference type="Gene3D" id="1.10.101.10">
    <property type="entry name" value="PGBD-like superfamily/PGBD"/>
    <property type="match status" value="1"/>
</dbReference>
<gene>
    <name evidence="3" type="ORF">JQS43_12150</name>
</gene>
<feature type="chain" id="PRO_5034016251" evidence="1">
    <location>
        <begin position="34"/>
        <end position="165"/>
    </location>
</feature>
<dbReference type="AlphaFoldDB" id="A0A895YNB1"/>
<feature type="domain" description="Peptidoglycan binding-like" evidence="2">
    <location>
        <begin position="87"/>
        <end position="143"/>
    </location>
</feature>
<proteinExistence type="predicted"/>
<dbReference type="InterPro" id="IPR036365">
    <property type="entry name" value="PGBD-like_sf"/>
</dbReference>
<dbReference type="InterPro" id="IPR002477">
    <property type="entry name" value="Peptidoglycan-bd-like"/>
</dbReference>
<dbReference type="Proteomes" id="UP000662857">
    <property type="component" value="Chromosome"/>
</dbReference>
<evidence type="ECO:0000313" key="3">
    <source>
        <dbReference type="EMBL" id="QSB16949.1"/>
    </source>
</evidence>
<dbReference type="Pfam" id="PF01471">
    <property type="entry name" value="PG_binding_1"/>
    <property type="match status" value="1"/>
</dbReference>
<protein>
    <submittedName>
        <fullName evidence="3">Peptidoglycan-binding protein</fullName>
    </submittedName>
</protein>
<name>A0A895YNB1_9ACTN</name>
<dbReference type="InterPro" id="IPR036366">
    <property type="entry name" value="PGBDSf"/>
</dbReference>
<reference evidence="3" key="1">
    <citation type="submission" date="2021-02" db="EMBL/GenBank/DDBJ databases">
        <title>Natrosporangium hydrolyticum gen. nov., sp. nov, a haloalkaliphilic actinobacterium from a soda solonchak soil.</title>
        <authorList>
            <person name="Sorokin D.Y."/>
            <person name="Khijniak T.V."/>
            <person name="Zakharycheva A.P."/>
            <person name="Boueva O.V."/>
            <person name="Ariskina E.V."/>
            <person name="Hahnke R.L."/>
            <person name="Bunk B."/>
            <person name="Sproer C."/>
            <person name="Schumann P."/>
            <person name="Evtushenko L.I."/>
            <person name="Kublanov I.V."/>
        </authorList>
    </citation>
    <scope>NUCLEOTIDE SEQUENCE</scope>
    <source>
        <strain evidence="3">DSM 106523</strain>
    </source>
</reference>
<evidence type="ECO:0000259" key="2">
    <source>
        <dbReference type="Pfam" id="PF01471"/>
    </source>
</evidence>
<keyword evidence="1" id="KW-0732">Signal</keyword>
<sequence length="165" mass="17148">MSRRFVVGSVIPMVVALLMAGVVSLGLANPASAAAPVAVGGNPAPADHGWCNNHRTFPWGGAPVRTVRLPSIGSNGTTHCLMQAGAQGNHVAALQRTLVNCYGQNTGGIDGIWGSATTTALRNAQRSAGVSVDGIYGPQTRNAFRWAVYLDGSFWDCVPYSQLGI</sequence>
<evidence type="ECO:0000256" key="1">
    <source>
        <dbReference type="SAM" id="SignalP"/>
    </source>
</evidence>
<keyword evidence="4" id="KW-1185">Reference proteome</keyword>
<dbReference type="SUPFAM" id="SSF47090">
    <property type="entry name" value="PGBD-like"/>
    <property type="match status" value="1"/>
</dbReference>
<accession>A0A895YNB1</accession>
<organism evidence="3 4">
    <name type="scientific">Natronosporangium hydrolyticum</name>
    <dbReference type="NCBI Taxonomy" id="2811111"/>
    <lineage>
        <taxon>Bacteria</taxon>
        <taxon>Bacillati</taxon>
        <taxon>Actinomycetota</taxon>
        <taxon>Actinomycetes</taxon>
        <taxon>Micromonosporales</taxon>
        <taxon>Micromonosporaceae</taxon>
        <taxon>Natronosporangium</taxon>
    </lineage>
</organism>
<feature type="signal peptide" evidence="1">
    <location>
        <begin position="1"/>
        <end position="33"/>
    </location>
</feature>
<dbReference type="EMBL" id="CP070499">
    <property type="protein sequence ID" value="QSB16949.1"/>
    <property type="molecule type" value="Genomic_DNA"/>
</dbReference>
<evidence type="ECO:0000313" key="4">
    <source>
        <dbReference type="Proteomes" id="UP000662857"/>
    </source>
</evidence>
<dbReference type="KEGG" id="nhy:JQS43_12150"/>